<dbReference type="InterPro" id="IPR002035">
    <property type="entry name" value="VWF_A"/>
</dbReference>
<dbReference type="PANTHER" id="PTHR22796:SF1">
    <property type="entry name" value="VWFA DOMAIN-CONTAINING PROTEIN"/>
    <property type="match status" value="1"/>
</dbReference>
<dbReference type="OrthoDB" id="2414946at2759"/>
<dbReference type="CDD" id="cd00198">
    <property type="entry name" value="vWFA"/>
    <property type="match status" value="1"/>
</dbReference>
<dbReference type="PANTHER" id="PTHR22796">
    <property type="entry name" value="URG4-RELATED"/>
    <property type="match status" value="1"/>
</dbReference>
<organism evidence="2 3">
    <name type="scientific">Gigaspora margarita</name>
    <dbReference type="NCBI Taxonomy" id="4874"/>
    <lineage>
        <taxon>Eukaryota</taxon>
        <taxon>Fungi</taxon>
        <taxon>Fungi incertae sedis</taxon>
        <taxon>Mucoromycota</taxon>
        <taxon>Glomeromycotina</taxon>
        <taxon>Glomeromycetes</taxon>
        <taxon>Diversisporales</taxon>
        <taxon>Gigasporaceae</taxon>
        <taxon>Gigaspora</taxon>
    </lineage>
</organism>
<comment type="caution">
    <text evidence="2">The sequence shown here is derived from an EMBL/GenBank/DDBJ whole genome shotgun (WGS) entry which is preliminary data.</text>
</comment>
<dbReference type="Gene3D" id="3.40.50.300">
    <property type="entry name" value="P-loop containing nucleotide triphosphate hydrolases"/>
    <property type="match status" value="1"/>
</dbReference>
<gene>
    <name evidence="2" type="ORF">F8M41_019633</name>
</gene>
<dbReference type="SUPFAM" id="SSF52540">
    <property type="entry name" value="P-loop containing nucleoside triphosphate hydrolases"/>
    <property type="match status" value="1"/>
</dbReference>
<reference evidence="2 3" key="1">
    <citation type="journal article" date="2019" name="Environ. Microbiol.">
        <title>At the nexus of three kingdoms: the genome of the mycorrhizal fungus Gigaspora margarita provides insights into plant, endobacterial and fungal interactions.</title>
        <authorList>
            <person name="Venice F."/>
            <person name="Ghignone S."/>
            <person name="Salvioli di Fossalunga A."/>
            <person name="Amselem J."/>
            <person name="Novero M."/>
            <person name="Xianan X."/>
            <person name="Sedzielewska Toro K."/>
            <person name="Morin E."/>
            <person name="Lipzen A."/>
            <person name="Grigoriev I.V."/>
            <person name="Henrissat B."/>
            <person name="Martin F.M."/>
            <person name="Bonfante P."/>
        </authorList>
    </citation>
    <scope>NUCLEOTIDE SEQUENCE [LARGE SCALE GENOMIC DNA]</scope>
    <source>
        <strain evidence="2 3">BEG34</strain>
    </source>
</reference>
<dbReference type="InterPro" id="IPR015894">
    <property type="entry name" value="Guanylate-bd_N"/>
</dbReference>
<dbReference type="SMART" id="SM00327">
    <property type="entry name" value="VWA"/>
    <property type="match status" value="1"/>
</dbReference>
<accession>A0A8H4AJU1</accession>
<dbReference type="Pfam" id="PF02263">
    <property type="entry name" value="GBP"/>
    <property type="match status" value="1"/>
</dbReference>
<feature type="domain" description="VWFA" evidence="1">
    <location>
        <begin position="1339"/>
        <end position="1552"/>
    </location>
</feature>
<proteinExistence type="predicted"/>
<evidence type="ECO:0000259" key="1">
    <source>
        <dbReference type="PROSITE" id="PS50234"/>
    </source>
</evidence>
<name>A0A8H4AJU1_GIGMA</name>
<dbReference type="InterPro" id="IPR036465">
    <property type="entry name" value="vWFA_dom_sf"/>
</dbReference>
<protein>
    <recommendedName>
        <fullName evidence="1">VWFA domain-containing protein</fullName>
    </recommendedName>
</protein>
<keyword evidence="3" id="KW-1185">Reference proteome</keyword>
<dbReference type="GO" id="GO:0005525">
    <property type="term" value="F:GTP binding"/>
    <property type="evidence" value="ECO:0007669"/>
    <property type="project" value="InterPro"/>
</dbReference>
<dbReference type="InterPro" id="IPR027417">
    <property type="entry name" value="P-loop_NTPase"/>
</dbReference>
<dbReference type="Gene3D" id="3.40.50.410">
    <property type="entry name" value="von Willebrand factor, type A domain"/>
    <property type="match status" value="1"/>
</dbReference>
<evidence type="ECO:0000313" key="3">
    <source>
        <dbReference type="Proteomes" id="UP000439903"/>
    </source>
</evidence>
<dbReference type="Pfam" id="PF13519">
    <property type="entry name" value="VWA_2"/>
    <property type="match status" value="1"/>
</dbReference>
<dbReference type="GO" id="GO:0003924">
    <property type="term" value="F:GTPase activity"/>
    <property type="evidence" value="ECO:0007669"/>
    <property type="project" value="InterPro"/>
</dbReference>
<dbReference type="Proteomes" id="UP000439903">
    <property type="component" value="Unassembled WGS sequence"/>
</dbReference>
<dbReference type="EMBL" id="WTPW01000513">
    <property type="protein sequence ID" value="KAF0504097.1"/>
    <property type="molecule type" value="Genomic_DNA"/>
</dbReference>
<dbReference type="PROSITE" id="PS50234">
    <property type="entry name" value="VWFA"/>
    <property type="match status" value="1"/>
</dbReference>
<evidence type="ECO:0000313" key="2">
    <source>
        <dbReference type="EMBL" id="KAF0504097.1"/>
    </source>
</evidence>
<dbReference type="SUPFAM" id="SSF53300">
    <property type="entry name" value="vWA-like"/>
    <property type="match status" value="1"/>
</dbReference>
<sequence length="1569" mass="182021">MIFQIFQLKSRHILLFLWDYSTNSLELSYGQIQQRRNFKLLKEFKVLKENTLIDINEPLGLILLYEPESTRLSVYKFLENPFELALHLRVDRLFEDNYANILKVIFVQCTENLCFIEKNGKASIFSGKTKQFLSRKLEFPSKTLNALSSPDGNCIVAFTNERQKSKAYVYFAPNFEVKAQKVIELPLSNEELKFCNFSYISDKQVHLSYIDLNQSCFKSLLIKISVDRMEFQFQRATKISLGHAKPLRGFNDYSEIHGDKTSFQSDFEVGDYIIIENEKKLITEIASDDRLIIEDCFSENLLNKWHSFKILPKSKLNGLIDIYADTYEKFPINPCIDDGTNKAPQLYIFLDCEQALSYKENFENYIVKMLDRVKMSTQKPATILNHFKINVNHYQDLFDNNIIRQYTSKFQLGEWIIQLCCLIPIQIAVAKENKLIPLYNGLDAPDNYNITHNKDDDNYTEIISSKISFGWYEGIFKYLGDRKVKVVSSMGEQSCGKSYLMNHLVGTNFDGSAMRCTEGAWMSLSITKETIYVALDFEGLGSLERTPQEDLLLTLLNASLSNMILFKNQFVINRQMSSTFRSFQNGANQLKNDSKIFKARLCMIIKDVPKHARKEIKKEFEQKFQQIVAKEGIDNFISRIYSGEVDIYAWPMFNDMTWYTTLDKVKEKLDKREPTYDNAHYFIDYIKSMLAKLMVCDWSPLDEAIVYRRVSTLKRLLNSAINMGIEQTEPFVHELLDRSTGAKIPEPEKLIDNFSEIDDLLSKNSKLVLSKDLKNKINNSPLPKDSLLLLYKNDYNLVDISRYLISFFEEHIMERKSAEKDEIWFNNLRIFLDYIVKRRINRVKSWYKQNTASFSQDNSHIIQGNNLLLQEISKLTVFWNLCGIKCSICKLYCLKQRDHDNDHDCLTDHKCHFDCQFDEKHFEQNVPKEVCKHEAGHDGKHICDKIRHECGEPCYLSDKRNCNQYCTNEVGHSNEMKHMCNSVHQCGAECSLKINTRYTQYKCPNYCVLPYDKQHDKNEHCCESESCPMPCPIPTCKNKCKSKNHHHALESAGINHLCGNEHPCPKECESPGICRAEIIEQKAVYHGLRSDIDYTKFVQIKKRLPCSKKIPANKTFHDGPHIHLENAMHTCEVKCPLCEYYCTLPYGHTGLHYTTHGNMNLTVFVAEDDDFEYRGYKLKIGDRGVFEFCNMHCKNSRRHRHIDYCEYRNKPIGLFGSESRKFRNHFEDKEDGVRHIRDIAFKPHPELPKDFLSHEQFWARTGFEDPYTALEQEDFAKCDHECPDEIHQKSIDSLPPEKSYCDLQLFHDPISTLPIGKKGYLSNDGHVFLCRDPRVAAFHVIFVLDRSSSMSGSDHPPTSDSRFGRSLQENFNNRLGAALQATDQFIKTRISSTQNQNKSTTIVNDIVSVIFFDRYSEVLFENKSIFDTDFIQNKLIEKGTGKGTRFSRAIKKTEQVIDKYFDISRLNVVMFLSDGEEHFPENELVDMCRKNKDKGSPIFFNTIHFGHSSSGAGVLQKMAETAQTYHDTSYSNNNMQCKFVRAPDTICLIDNFTEVAISLLVHKPILMQG</sequence>